<gene>
    <name evidence="1" type="ORF">ECPE_LOCUS1588</name>
</gene>
<organism evidence="1 2">
    <name type="scientific">Echinostoma caproni</name>
    <dbReference type="NCBI Taxonomy" id="27848"/>
    <lineage>
        <taxon>Eukaryota</taxon>
        <taxon>Metazoa</taxon>
        <taxon>Spiralia</taxon>
        <taxon>Lophotrochozoa</taxon>
        <taxon>Platyhelminthes</taxon>
        <taxon>Trematoda</taxon>
        <taxon>Digenea</taxon>
        <taxon>Plagiorchiida</taxon>
        <taxon>Echinostomata</taxon>
        <taxon>Echinostomatoidea</taxon>
        <taxon>Echinostomatidae</taxon>
        <taxon>Echinostoma</taxon>
    </lineage>
</organism>
<dbReference type="AlphaFoldDB" id="A0A3P8E654"/>
<evidence type="ECO:0000313" key="2">
    <source>
        <dbReference type="Proteomes" id="UP000272942"/>
    </source>
</evidence>
<protein>
    <submittedName>
        <fullName evidence="1">Uncharacterized protein</fullName>
    </submittedName>
</protein>
<dbReference type="OrthoDB" id="296386at2759"/>
<dbReference type="EMBL" id="UZAN01011437">
    <property type="protein sequence ID" value="VDP42008.1"/>
    <property type="molecule type" value="Genomic_DNA"/>
</dbReference>
<name>A0A3P8E654_9TREM</name>
<reference evidence="1 2" key="1">
    <citation type="submission" date="2018-11" db="EMBL/GenBank/DDBJ databases">
        <authorList>
            <consortium name="Pathogen Informatics"/>
        </authorList>
    </citation>
    <scope>NUCLEOTIDE SEQUENCE [LARGE SCALE GENOMIC DNA]</scope>
    <source>
        <strain evidence="1 2">Egypt</strain>
    </source>
</reference>
<evidence type="ECO:0000313" key="1">
    <source>
        <dbReference type="EMBL" id="VDP42008.1"/>
    </source>
</evidence>
<accession>A0A3P8E654</accession>
<keyword evidence="2" id="KW-1185">Reference proteome</keyword>
<dbReference type="Proteomes" id="UP000272942">
    <property type="component" value="Unassembled WGS sequence"/>
</dbReference>
<sequence length="114" mass="12967">MRKRIPELVVRQQYHRTSSQHALYLTACYRDLLIGAEELGLKKPLLAEHGGGLREFSMDELDLFTSASEETQFLTSSERSLIVHHYLIGLRAVEGDAWKDTLTFRAGQPMSKFG</sequence>
<proteinExistence type="predicted"/>